<reference evidence="2" key="1">
    <citation type="submission" date="2020-04" db="EMBL/GenBank/DDBJ databases">
        <authorList>
            <person name="Chiriac C."/>
            <person name="Salcher M."/>
            <person name="Ghai R."/>
            <person name="Kavagutti S V."/>
        </authorList>
    </citation>
    <scope>NUCLEOTIDE SEQUENCE</scope>
</reference>
<dbReference type="InterPro" id="IPR016040">
    <property type="entry name" value="NAD(P)-bd_dom"/>
</dbReference>
<gene>
    <name evidence="2" type="ORF">UFOVP112_217</name>
</gene>
<dbReference type="PANTHER" id="PTHR43000">
    <property type="entry name" value="DTDP-D-GLUCOSE 4,6-DEHYDRATASE-RELATED"/>
    <property type="match status" value="1"/>
</dbReference>
<dbReference type="EMBL" id="LR796233">
    <property type="protein sequence ID" value="CAB4129119.1"/>
    <property type="molecule type" value="Genomic_DNA"/>
</dbReference>
<name>A0A6J5LBL7_9CAUD</name>
<dbReference type="SUPFAM" id="SSF51735">
    <property type="entry name" value="NAD(P)-binding Rossmann-fold domains"/>
    <property type="match status" value="1"/>
</dbReference>
<sequence length="344" mass="39259">MSKTVLITGGAGFIAHHVIDKILRDTDWKIVSLDRLDISGNLNRLHDMLQDHDPKEIARRLRIIFHDLKAEINSQIVQDIGHVDMVLHLAAGSHVDRSIAYPMEFVQDNVIGTVNILDYARNNFPNLDKFVYFSTDEIFGVAPPGVAYKEYDRYNSTNPYSASKAAAEEFCVAYENTYKMPMIVTHTMNVFGERQHPEKFIPSTIQKVRDGETVVIHADPTRTKAGTRMYIHARDVAEGLMFILNLKDYKHVNDFGGAHCPKFNLVGTEEIDNLSLAQMIADAQGRELIYEMTDFHSLRPGHDLRYALSGDLLKSLGWEPKIKLSERIKDMVQWTLENNRWLSK</sequence>
<evidence type="ECO:0000259" key="1">
    <source>
        <dbReference type="Pfam" id="PF16363"/>
    </source>
</evidence>
<feature type="domain" description="NAD(P)-binding" evidence="1">
    <location>
        <begin position="6"/>
        <end position="331"/>
    </location>
</feature>
<dbReference type="Gene3D" id="3.40.50.720">
    <property type="entry name" value="NAD(P)-binding Rossmann-like Domain"/>
    <property type="match status" value="1"/>
</dbReference>
<organism evidence="2">
    <name type="scientific">uncultured Caudovirales phage</name>
    <dbReference type="NCBI Taxonomy" id="2100421"/>
    <lineage>
        <taxon>Viruses</taxon>
        <taxon>Duplodnaviria</taxon>
        <taxon>Heunggongvirae</taxon>
        <taxon>Uroviricota</taxon>
        <taxon>Caudoviricetes</taxon>
        <taxon>Peduoviridae</taxon>
        <taxon>Maltschvirus</taxon>
        <taxon>Maltschvirus maltsch</taxon>
    </lineage>
</organism>
<dbReference type="InterPro" id="IPR036291">
    <property type="entry name" value="NAD(P)-bd_dom_sf"/>
</dbReference>
<protein>
    <submittedName>
        <fullName evidence="2">RfbB dTDP-D-glucose 4,6-dehydratase</fullName>
    </submittedName>
</protein>
<dbReference type="Gene3D" id="3.90.25.10">
    <property type="entry name" value="UDP-galactose 4-epimerase, domain 1"/>
    <property type="match status" value="1"/>
</dbReference>
<evidence type="ECO:0000313" key="2">
    <source>
        <dbReference type="EMBL" id="CAB4129119.1"/>
    </source>
</evidence>
<dbReference type="Pfam" id="PF16363">
    <property type="entry name" value="GDP_Man_Dehyd"/>
    <property type="match status" value="1"/>
</dbReference>
<accession>A0A6J5LBL7</accession>
<proteinExistence type="predicted"/>